<proteinExistence type="predicted"/>
<protein>
    <submittedName>
        <fullName evidence="1">Uncharacterized protein</fullName>
    </submittedName>
</protein>
<accession>F9SNL1</accession>
<reference evidence="1 2" key="1">
    <citation type="journal article" date="2012" name="Int. J. Syst. Evol. Microbiol.">
        <title>Vibrio caribbeanicus sp. nov., isolated from the marine sponge Scleritoderma cyanea.</title>
        <authorList>
            <person name="Hoffmann M."/>
            <person name="Monday S.R."/>
            <person name="Allard M.W."/>
            <person name="Strain E.A."/>
            <person name="Whittaker P."/>
            <person name="Naum M."/>
            <person name="McCarthy P.J."/>
            <person name="Lopez J.V."/>
            <person name="Fischer M."/>
            <person name="Brown E.W."/>
        </authorList>
    </citation>
    <scope>NUCLEOTIDE SEQUENCE [LARGE SCALE GENOMIC DNA]</scope>
    <source>
        <strain evidence="2">CIP 102891 / ATCC 33934</strain>
    </source>
</reference>
<organism evidence="1 2">
    <name type="scientific">Vibrio orientalis CIP 102891 = ATCC 33934</name>
    <dbReference type="NCBI Taxonomy" id="675816"/>
    <lineage>
        <taxon>Bacteria</taxon>
        <taxon>Pseudomonadati</taxon>
        <taxon>Pseudomonadota</taxon>
        <taxon>Gammaproteobacteria</taxon>
        <taxon>Vibrionales</taxon>
        <taxon>Vibrionaceae</taxon>
        <taxon>Vibrio</taxon>
        <taxon>Vibrio oreintalis group</taxon>
    </lineage>
</organism>
<dbReference type="EMBL" id="AFWH01000009">
    <property type="protein sequence ID" value="EGU53278.1"/>
    <property type="molecule type" value="Genomic_DNA"/>
</dbReference>
<dbReference type="AlphaFoldDB" id="F9SNL1"/>
<evidence type="ECO:0000313" key="1">
    <source>
        <dbReference type="EMBL" id="EGU53278.1"/>
    </source>
</evidence>
<evidence type="ECO:0000313" key="2">
    <source>
        <dbReference type="Proteomes" id="UP000002817"/>
    </source>
</evidence>
<name>F9SNL1_VIBOR</name>
<gene>
    <name evidence="1" type="ORF">VIOR3934_04054</name>
</gene>
<dbReference type="Proteomes" id="UP000002817">
    <property type="component" value="Unassembled WGS sequence"/>
</dbReference>
<sequence>MQALSSRMVKKRAHSKDLAIPSAASLALIT</sequence>
<comment type="caution">
    <text evidence="1">The sequence shown here is derived from an EMBL/GenBank/DDBJ whole genome shotgun (WGS) entry which is preliminary data.</text>
</comment>